<dbReference type="OrthoDB" id="20872at2759"/>
<evidence type="ECO:0000259" key="1">
    <source>
        <dbReference type="Pfam" id="PF06985"/>
    </source>
</evidence>
<dbReference type="Pfam" id="PF26640">
    <property type="entry name" value="DUF8212"/>
    <property type="match status" value="1"/>
</dbReference>
<reference evidence="3" key="1">
    <citation type="journal article" date="2021" name="Nat. Commun.">
        <title>Genetic determinants of endophytism in the Arabidopsis root mycobiome.</title>
        <authorList>
            <person name="Mesny F."/>
            <person name="Miyauchi S."/>
            <person name="Thiergart T."/>
            <person name="Pickel B."/>
            <person name="Atanasova L."/>
            <person name="Karlsson M."/>
            <person name="Huettel B."/>
            <person name="Barry K.W."/>
            <person name="Haridas S."/>
            <person name="Chen C."/>
            <person name="Bauer D."/>
            <person name="Andreopoulos W."/>
            <person name="Pangilinan J."/>
            <person name="LaButti K."/>
            <person name="Riley R."/>
            <person name="Lipzen A."/>
            <person name="Clum A."/>
            <person name="Drula E."/>
            <person name="Henrissat B."/>
            <person name="Kohler A."/>
            <person name="Grigoriev I.V."/>
            <person name="Martin F.M."/>
            <person name="Hacquard S."/>
        </authorList>
    </citation>
    <scope>NUCLEOTIDE SEQUENCE</scope>
    <source>
        <strain evidence="3">MPI-CAGE-CH-0230</strain>
    </source>
</reference>
<dbReference type="Pfam" id="PF06985">
    <property type="entry name" value="HET"/>
    <property type="match status" value="1"/>
</dbReference>
<proteinExistence type="predicted"/>
<dbReference type="InterPro" id="IPR058525">
    <property type="entry name" value="DUF8212"/>
</dbReference>
<evidence type="ECO:0000259" key="2">
    <source>
        <dbReference type="Pfam" id="PF26640"/>
    </source>
</evidence>
<protein>
    <submittedName>
        <fullName evidence="3">Heterokaryon incompatibility protein-domain-containing protein</fullName>
    </submittedName>
</protein>
<feature type="domain" description="DUF8212" evidence="2">
    <location>
        <begin position="230"/>
        <end position="256"/>
    </location>
</feature>
<dbReference type="EMBL" id="JAGTJQ010000003">
    <property type="protein sequence ID" value="KAH7035997.1"/>
    <property type="molecule type" value="Genomic_DNA"/>
</dbReference>
<dbReference type="PANTHER" id="PTHR10622:SF12">
    <property type="entry name" value="HET DOMAIN-CONTAINING PROTEIN"/>
    <property type="match status" value="1"/>
</dbReference>
<sequence>MWLIDNTTLHLRFVDDETVERYAILSHTWEDGQEVTFQDMAPDAQARVAHKRGYAKIRETCRLARADGLRYSWVDTCCIDKSSDSNLSAAINSMYRWYAAAEVCYVFVADLQLNLGPQLLDMRLPQCRYFTRGWTLQELIAPARIKFFDSAWRSCGSKDDEAMLQRLSRITNIPTAVLRSPDEYLSQVPVAQKMSWAAKRQTTVPEDAAYSLLGIFDISMPMIYGEGGPRAFLRLQQEIMKETRDFSLLAWEVEDNGSFQPHGVFAKSPAAFQGSAKIAPSDN</sequence>
<gene>
    <name evidence="3" type="ORF">B0I36DRAFT_215291</name>
</gene>
<accession>A0A9P8YFD5</accession>
<dbReference type="PANTHER" id="PTHR10622">
    <property type="entry name" value="HET DOMAIN-CONTAINING PROTEIN"/>
    <property type="match status" value="1"/>
</dbReference>
<feature type="non-terminal residue" evidence="3">
    <location>
        <position position="283"/>
    </location>
</feature>
<feature type="domain" description="Heterokaryon incompatibility" evidence="1">
    <location>
        <begin position="22"/>
        <end position="110"/>
    </location>
</feature>
<organism evidence="3 4">
    <name type="scientific">Microdochium trichocladiopsis</name>
    <dbReference type="NCBI Taxonomy" id="1682393"/>
    <lineage>
        <taxon>Eukaryota</taxon>
        <taxon>Fungi</taxon>
        <taxon>Dikarya</taxon>
        <taxon>Ascomycota</taxon>
        <taxon>Pezizomycotina</taxon>
        <taxon>Sordariomycetes</taxon>
        <taxon>Xylariomycetidae</taxon>
        <taxon>Xylariales</taxon>
        <taxon>Microdochiaceae</taxon>
        <taxon>Microdochium</taxon>
    </lineage>
</organism>
<dbReference type="AlphaFoldDB" id="A0A9P8YFD5"/>
<comment type="caution">
    <text evidence="3">The sequence shown here is derived from an EMBL/GenBank/DDBJ whole genome shotgun (WGS) entry which is preliminary data.</text>
</comment>
<dbReference type="InterPro" id="IPR010730">
    <property type="entry name" value="HET"/>
</dbReference>
<dbReference type="GeneID" id="70178503"/>
<keyword evidence="4" id="KW-1185">Reference proteome</keyword>
<evidence type="ECO:0000313" key="3">
    <source>
        <dbReference type="EMBL" id="KAH7035997.1"/>
    </source>
</evidence>
<name>A0A9P8YFD5_9PEZI</name>
<dbReference type="Proteomes" id="UP000756346">
    <property type="component" value="Unassembled WGS sequence"/>
</dbReference>
<dbReference type="RefSeq" id="XP_046016090.1">
    <property type="nucleotide sequence ID" value="XM_046148957.1"/>
</dbReference>
<evidence type="ECO:0000313" key="4">
    <source>
        <dbReference type="Proteomes" id="UP000756346"/>
    </source>
</evidence>